<sequence>MRKISVFILILSITAVFFETHGASVKQIAAIKMAQNIVRKLITSPKLQNDLIVVLDDLISMDANEIRAMLEMGKMLLNSQSLLSKATQEEEQQVEE</sequence>
<keyword evidence="1" id="KW-0732">Signal</keyword>
<comment type="caution">
    <text evidence="2">The sequence shown here is derived from an EMBL/GenBank/DDBJ whole genome shotgun (WGS) entry which is preliminary data.</text>
</comment>
<dbReference type="Proteomes" id="UP000276133">
    <property type="component" value="Unassembled WGS sequence"/>
</dbReference>
<organism evidence="2 3">
    <name type="scientific">Brachionus plicatilis</name>
    <name type="common">Marine rotifer</name>
    <name type="synonym">Brachionus muelleri</name>
    <dbReference type="NCBI Taxonomy" id="10195"/>
    <lineage>
        <taxon>Eukaryota</taxon>
        <taxon>Metazoa</taxon>
        <taxon>Spiralia</taxon>
        <taxon>Gnathifera</taxon>
        <taxon>Rotifera</taxon>
        <taxon>Eurotatoria</taxon>
        <taxon>Monogononta</taxon>
        <taxon>Pseudotrocha</taxon>
        <taxon>Ploima</taxon>
        <taxon>Brachionidae</taxon>
        <taxon>Brachionus</taxon>
    </lineage>
</organism>
<gene>
    <name evidence="2" type="ORF">BpHYR1_040822</name>
</gene>
<evidence type="ECO:0000313" key="3">
    <source>
        <dbReference type="Proteomes" id="UP000276133"/>
    </source>
</evidence>
<dbReference type="OrthoDB" id="10422265at2759"/>
<evidence type="ECO:0000313" key="2">
    <source>
        <dbReference type="EMBL" id="RNA29061.1"/>
    </source>
</evidence>
<keyword evidence="3" id="KW-1185">Reference proteome</keyword>
<accession>A0A3M7RZR4</accession>
<evidence type="ECO:0000256" key="1">
    <source>
        <dbReference type="SAM" id="SignalP"/>
    </source>
</evidence>
<protein>
    <submittedName>
        <fullName evidence="2">Uncharacterized protein</fullName>
    </submittedName>
</protein>
<feature type="signal peptide" evidence="1">
    <location>
        <begin position="1"/>
        <end position="22"/>
    </location>
</feature>
<feature type="chain" id="PRO_5018252248" evidence="1">
    <location>
        <begin position="23"/>
        <end position="96"/>
    </location>
</feature>
<name>A0A3M7RZR4_BRAPC</name>
<reference evidence="2 3" key="1">
    <citation type="journal article" date="2018" name="Sci. Rep.">
        <title>Genomic signatures of local adaptation to the degree of environmental predictability in rotifers.</title>
        <authorList>
            <person name="Franch-Gras L."/>
            <person name="Hahn C."/>
            <person name="Garcia-Roger E.M."/>
            <person name="Carmona M.J."/>
            <person name="Serra M."/>
            <person name="Gomez A."/>
        </authorList>
    </citation>
    <scope>NUCLEOTIDE SEQUENCE [LARGE SCALE GENOMIC DNA]</scope>
    <source>
        <strain evidence="2">HYR1</strain>
    </source>
</reference>
<dbReference type="EMBL" id="REGN01002285">
    <property type="protein sequence ID" value="RNA29061.1"/>
    <property type="molecule type" value="Genomic_DNA"/>
</dbReference>
<dbReference type="AlphaFoldDB" id="A0A3M7RZR4"/>
<proteinExistence type="predicted"/>